<keyword evidence="4" id="KW-1185">Reference proteome</keyword>
<dbReference type="InterPro" id="IPR011006">
    <property type="entry name" value="CheY-like_superfamily"/>
</dbReference>
<evidence type="ECO:0000313" key="3">
    <source>
        <dbReference type="EMBL" id="MDT8903024.1"/>
    </source>
</evidence>
<feature type="domain" description="Response regulatory" evidence="2">
    <location>
        <begin position="7"/>
        <end position="121"/>
    </location>
</feature>
<evidence type="ECO:0000256" key="1">
    <source>
        <dbReference type="PROSITE-ProRule" id="PRU00169"/>
    </source>
</evidence>
<dbReference type="RefSeq" id="WP_413781486.1">
    <property type="nucleotide sequence ID" value="NZ_JAUOZS010000001.1"/>
</dbReference>
<comment type="caution">
    <text evidence="3">The sequence shown here is derived from an EMBL/GenBank/DDBJ whole genome shotgun (WGS) entry which is preliminary data.</text>
</comment>
<dbReference type="Pfam" id="PF00072">
    <property type="entry name" value="Response_reg"/>
    <property type="match status" value="1"/>
</dbReference>
<dbReference type="Proteomes" id="UP001254848">
    <property type="component" value="Unassembled WGS sequence"/>
</dbReference>
<proteinExistence type="predicted"/>
<dbReference type="EMBL" id="JAUOZS010000001">
    <property type="protein sequence ID" value="MDT8903024.1"/>
    <property type="molecule type" value="Genomic_DNA"/>
</dbReference>
<keyword evidence="1" id="KW-0597">Phosphoprotein</keyword>
<organism evidence="3 4">
    <name type="scientific">Anaeroselena agilis</name>
    <dbReference type="NCBI Taxonomy" id="3063788"/>
    <lineage>
        <taxon>Bacteria</taxon>
        <taxon>Bacillati</taxon>
        <taxon>Bacillota</taxon>
        <taxon>Negativicutes</taxon>
        <taxon>Acetonemataceae</taxon>
        <taxon>Anaeroselena</taxon>
    </lineage>
</organism>
<sequence>MTDKAVTILAIDDDQDILFTLEAIGRTYGWRVTTDSDGRRAAAKVCGLKPDLILVDYHMPGLDGLSTVEMIRTQDRGVPIIVLTVDERQEIADRFLDAGANDFANKPIKIADLAARIKVHIQMRQQQEQLAPVCDKGINDATLSLVRSFCGGAAAPFSAEEVAEGTGLAYQTIVRYLQFLQSRRELTVSSSYGKVGRPRKKYQWVTKRGP</sequence>
<dbReference type="PROSITE" id="PS50110">
    <property type="entry name" value="RESPONSE_REGULATORY"/>
    <property type="match status" value="1"/>
</dbReference>
<accession>A0ABU3P1U5</accession>
<protein>
    <submittedName>
        <fullName evidence="3">Response regulator</fullName>
    </submittedName>
</protein>
<dbReference type="InterPro" id="IPR001789">
    <property type="entry name" value="Sig_transdc_resp-reg_receiver"/>
</dbReference>
<gene>
    <name evidence="3" type="ORF">Q4T40_17445</name>
</gene>
<reference evidence="3 4" key="1">
    <citation type="submission" date="2023-07" db="EMBL/GenBank/DDBJ databases">
        <title>The novel representative of Negativicutes class, Anaeroselena agilis gen. nov. sp. nov.</title>
        <authorList>
            <person name="Prokofeva M.I."/>
            <person name="Elcheninov A.G."/>
            <person name="Klyukina A."/>
            <person name="Kublanov I.V."/>
            <person name="Frolov E.N."/>
            <person name="Podosokorskaya O.A."/>
        </authorList>
    </citation>
    <scope>NUCLEOTIDE SEQUENCE [LARGE SCALE GENOMIC DNA]</scope>
    <source>
        <strain evidence="3 4">4137-cl</strain>
    </source>
</reference>
<feature type="modified residue" description="4-aspartylphosphate" evidence="1">
    <location>
        <position position="56"/>
    </location>
</feature>
<dbReference type="InterPro" id="IPR051271">
    <property type="entry name" value="2C-system_Tx_regulators"/>
</dbReference>
<name>A0ABU3P1U5_9FIRM</name>
<evidence type="ECO:0000313" key="4">
    <source>
        <dbReference type="Proteomes" id="UP001254848"/>
    </source>
</evidence>
<evidence type="ECO:0000259" key="2">
    <source>
        <dbReference type="PROSITE" id="PS50110"/>
    </source>
</evidence>
<dbReference type="Gene3D" id="3.40.50.2300">
    <property type="match status" value="1"/>
</dbReference>
<dbReference type="SMART" id="SM00448">
    <property type="entry name" value="REC"/>
    <property type="match status" value="1"/>
</dbReference>
<dbReference type="PANTHER" id="PTHR45526">
    <property type="entry name" value="TRANSCRIPTIONAL REGULATORY PROTEIN DPIA"/>
    <property type="match status" value="1"/>
</dbReference>
<dbReference type="SUPFAM" id="SSF52172">
    <property type="entry name" value="CheY-like"/>
    <property type="match status" value="1"/>
</dbReference>
<dbReference type="PANTHER" id="PTHR45526:SF1">
    <property type="entry name" value="TRANSCRIPTIONAL REGULATORY PROTEIN DCUR-RELATED"/>
    <property type="match status" value="1"/>
</dbReference>